<protein>
    <recommendedName>
        <fullName evidence="6">Protein kinase domain-containing protein</fullName>
    </recommendedName>
</protein>
<evidence type="ECO:0000313" key="7">
    <source>
        <dbReference type="EMBL" id="RIB17262.1"/>
    </source>
</evidence>
<dbReference type="GO" id="GO:0004674">
    <property type="term" value="F:protein serine/threonine kinase activity"/>
    <property type="evidence" value="ECO:0007669"/>
    <property type="project" value="UniProtKB-KW"/>
</dbReference>
<dbReference type="InterPro" id="IPR000719">
    <property type="entry name" value="Prot_kinase_dom"/>
</dbReference>
<organism evidence="7 8">
    <name type="scientific">Gigaspora rosea</name>
    <dbReference type="NCBI Taxonomy" id="44941"/>
    <lineage>
        <taxon>Eukaryota</taxon>
        <taxon>Fungi</taxon>
        <taxon>Fungi incertae sedis</taxon>
        <taxon>Mucoromycota</taxon>
        <taxon>Glomeromycotina</taxon>
        <taxon>Glomeromycetes</taxon>
        <taxon>Diversisporales</taxon>
        <taxon>Gigasporaceae</taxon>
        <taxon>Gigaspora</taxon>
    </lineage>
</organism>
<dbReference type="AlphaFoldDB" id="A0A397V5E5"/>
<evidence type="ECO:0000256" key="4">
    <source>
        <dbReference type="ARBA" id="ARBA00022777"/>
    </source>
</evidence>
<dbReference type="Proteomes" id="UP000266673">
    <property type="component" value="Unassembled WGS sequence"/>
</dbReference>
<reference evidence="7 8" key="1">
    <citation type="submission" date="2018-06" db="EMBL/GenBank/DDBJ databases">
        <title>Comparative genomics reveals the genomic features of Rhizophagus irregularis, R. cerebriforme, R. diaphanum and Gigaspora rosea, and their symbiotic lifestyle signature.</title>
        <authorList>
            <person name="Morin E."/>
            <person name="San Clemente H."/>
            <person name="Chen E.C.H."/>
            <person name="De La Providencia I."/>
            <person name="Hainaut M."/>
            <person name="Kuo A."/>
            <person name="Kohler A."/>
            <person name="Murat C."/>
            <person name="Tang N."/>
            <person name="Roy S."/>
            <person name="Loubradou J."/>
            <person name="Henrissat B."/>
            <person name="Grigoriev I.V."/>
            <person name="Corradi N."/>
            <person name="Roux C."/>
            <person name="Martin F.M."/>
        </authorList>
    </citation>
    <scope>NUCLEOTIDE SEQUENCE [LARGE SCALE GENOMIC DNA]</scope>
    <source>
        <strain evidence="7 8">DAOM 194757</strain>
    </source>
</reference>
<dbReference type="PANTHER" id="PTHR24350">
    <property type="entry name" value="SERINE/THREONINE-PROTEIN KINASE IAL-RELATED"/>
    <property type="match status" value="1"/>
</dbReference>
<dbReference type="EMBL" id="QKWP01000619">
    <property type="protein sequence ID" value="RIB17262.1"/>
    <property type="molecule type" value="Genomic_DNA"/>
</dbReference>
<proteinExistence type="predicted"/>
<dbReference type="SUPFAM" id="SSF56112">
    <property type="entry name" value="Protein kinase-like (PK-like)"/>
    <property type="match status" value="1"/>
</dbReference>
<keyword evidence="2" id="KW-0808">Transferase</keyword>
<feature type="domain" description="Protein kinase" evidence="6">
    <location>
        <begin position="1"/>
        <end position="53"/>
    </location>
</feature>
<evidence type="ECO:0000256" key="1">
    <source>
        <dbReference type="ARBA" id="ARBA00022527"/>
    </source>
</evidence>
<evidence type="ECO:0000256" key="3">
    <source>
        <dbReference type="ARBA" id="ARBA00022741"/>
    </source>
</evidence>
<sequence>MVKGKEHDEKVDLWSLGVLCFELLTGTAPFEEVCHAATYNRITKAEFRLPDHL</sequence>
<dbReference type="Gene3D" id="1.10.510.10">
    <property type="entry name" value="Transferase(Phosphotransferase) domain 1"/>
    <property type="match status" value="1"/>
</dbReference>
<dbReference type="PROSITE" id="PS50011">
    <property type="entry name" value="PROTEIN_KINASE_DOM"/>
    <property type="match status" value="1"/>
</dbReference>
<evidence type="ECO:0000313" key="8">
    <source>
        <dbReference type="Proteomes" id="UP000266673"/>
    </source>
</evidence>
<keyword evidence="5" id="KW-0067">ATP-binding</keyword>
<accession>A0A397V5E5</accession>
<dbReference type="OrthoDB" id="2403434at2759"/>
<dbReference type="STRING" id="44941.A0A397V5E5"/>
<keyword evidence="8" id="KW-1185">Reference proteome</keyword>
<name>A0A397V5E5_9GLOM</name>
<evidence type="ECO:0000256" key="2">
    <source>
        <dbReference type="ARBA" id="ARBA00022679"/>
    </source>
</evidence>
<dbReference type="Pfam" id="PF00069">
    <property type="entry name" value="Pkinase"/>
    <property type="match status" value="1"/>
</dbReference>
<dbReference type="InterPro" id="IPR011009">
    <property type="entry name" value="Kinase-like_dom_sf"/>
</dbReference>
<keyword evidence="3" id="KW-0547">Nucleotide-binding</keyword>
<dbReference type="GO" id="GO:0005524">
    <property type="term" value="F:ATP binding"/>
    <property type="evidence" value="ECO:0007669"/>
    <property type="project" value="UniProtKB-KW"/>
</dbReference>
<comment type="caution">
    <text evidence="7">The sequence shown here is derived from an EMBL/GenBank/DDBJ whole genome shotgun (WGS) entry which is preliminary data.</text>
</comment>
<evidence type="ECO:0000259" key="6">
    <source>
        <dbReference type="PROSITE" id="PS50011"/>
    </source>
</evidence>
<dbReference type="InterPro" id="IPR030616">
    <property type="entry name" value="Aur-like"/>
</dbReference>
<keyword evidence="1" id="KW-0723">Serine/threonine-protein kinase</keyword>
<keyword evidence="4" id="KW-0418">Kinase</keyword>
<gene>
    <name evidence="7" type="ORF">C2G38_2088713</name>
</gene>
<evidence type="ECO:0000256" key="5">
    <source>
        <dbReference type="ARBA" id="ARBA00022840"/>
    </source>
</evidence>